<dbReference type="EMBL" id="QEFD01000233">
    <property type="protein sequence ID" value="PVU74111.1"/>
    <property type="molecule type" value="Genomic_DNA"/>
</dbReference>
<dbReference type="OMA" id="CYHILAL"/>
<dbReference type="PROSITE" id="PS50966">
    <property type="entry name" value="ZF_SWIM"/>
    <property type="match status" value="1"/>
</dbReference>
<gene>
    <name evidence="3" type="ORF">DDW13_08640</name>
</gene>
<name>A0A2T9X237_9CREN</name>
<keyword evidence="1" id="KW-0862">Zinc</keyword>
<sequence length="117" mass="13957">MEDLRLLKKAKISVMQGRIVKIRSKQGFLFTYVFLGKDGSKHKDHIVNENYCDCEFFIFNKIYKDKAFCYHILALKIALHREKIITIDVEFNDFLDIIREIRHDGKSLKLRKLIYTT</sequence>
<dbReference type="Pfam" id="PF04434">
    <property type="entry name" value="SWIM"/>
    <property type="match status" value="1"/>
</dbReference>
<evidence type="ECO:0000313" key="4">
    <source>
        <dbReference type="Proteomes" id="UP000245638"/>
    </source>
</evidence>
<comment type="caution">
    <text evidence="3">The sequence shown here is derived from an EMBL/GenBank/DDBJ whole genome shotgun (WGS) entry which is preliminary data.</text>
</comment>
<accession>A0A2T9X237</accession>
<organism evidence="3 4">
    <name type="scientific">Acidianus hospitalis</name>
    <dbReference type="NCBI Taxonomy" id="563177"/>
    <lineage>
        <taxon>Archaea</taxon>
        <taxon>Thermoproteota</taxon>
        <taxon>Thermoprotei</taxon>
        <taxon>Sulfolobales</taxon>
        <taxon>Sulfolobaceae</taxon>
        <taxon>Acidianus</taxon>
    </lineage>
</organism>
<evidence type="ECO:0000313" key="3">
    <source>
        <dbReference type="EMBL" id="PVU74111.1"/>
    </source>
</evidence>
<dbReference type="GO" id="GO:0008270">
    <property type="term" value="F:zinc ion binding"/>
    <property type="evidence" value="ECO:0007669"/>
    <property type="project" value="UniProtKB-KW"/>
</dbReference>
<dbReference type="InterPro" id="IPR007527">
    <property type="entry name" value="Znf_SWIM"/>
</dbReference>
<dbReference type="AlphaFoldDB" id="A0A2T9X237"/>
<reference evidence="3 4" key="1">
    <citation type="journal article" date="2015" name="Appl. Environ. Microbiol.">
        <title>Nanoarchaeota, Their Sulfolobales Host, and Nanoarchaeota Virus Distribution across Yellowstone National Park Hot Springs.</title>
        <authorList>
            <person name="Munson-McGee J.H."/>
            <person name="Field E.K."/>
            <person name="Bateson M."/>
            <person name="Rooney C."/>
            <person name="Stepanauskas R."/>
            <person name="Young M.J."/>
        </authorList>
    </citation>
    <scope>NUCLEOTIDE SEQUENCE [LARGE SCALE GENOMIC DNA]</scope>
    <source>
        <strain evidence="3">SCGC AC-742_N10</strain>
    </source>
</reference>
<feature type="domain" description="SWIM-type" evidence="2">
    <location>
        <begin position="31"/>
        <end position="80"/>
    </location>
</feature>
<evidence type="ECO:0000256" key="1">
    <source>
        <dbReference type="PROSITE-ProRule" id="PRU00325"/>
    </source>
</evidence>
<protein>
    <recommendedName>
        <fullName evidence="2">SWIM-type domain-containing protein</fullName>
    </recommendedName>
</protein>
<proteinExistence type="predicted"/>
<dbReference type="Proteomes" id="UP000245638">
    <property type="component" value="Unassembled WGS sequence"/>
</dbReference>
<keyword evidence="1" id="KW-0479">Metal-binding</keyword>
<dbReference type="RefSeq" id="WP_013775590.1">
    <property type="nucleotide sequence ID" value="NC_015518.1"/>
</dbReference>
<evidence type="ECO:0000259" key="2">
    <source>
        <dbReference type="PROSITE" id="PS50966"/>
    </source>
</evidence>
<keyword evidence="1" id="KW-0863">Zinc-finger</keyword>